<gene>
    <name evidence="1" type="ORF">LIER_13505</name>
</gene>
<dbReference type="EMBL" id="BAABME010002739">
    <property type="protein sequence ID" value="GAA0155882.1"/>
    <property type="molecule type" value="Genomic_DNA"/>
</dbReference>
<evidence type="ECO:0008006" key="3">
    <source>
        <dbReference type="Google" id="ProtNLM"/>
    </source>
</evidence>
<name>A0AAV3PY61_LITER</name>
<evidence type="ECO:0000313" key="2">
    <source>
        <dbReference type="Proteomes" id="UP001454036"/>
    </source>
</evidence>
<proteinExistence type="predicted"/>
<accession>A0AAV3PY61</accession>
<dbReference type="AlphaFoldDB" id="A0AAV3PY61"/>
<protein>
    <recommendedName>
        <fullName evidence="3">Aminotransferase-like plant mobile domain-containing protein</fullName>
    </recommendedName>
</protein>
<evidence type="ECO:0000313" key="1">
    <source>
        <dbReference type="EMBL" id="GAA0155882.1"/>
    </source>
</evidence>
<dbReference type="Proteomes" id="UP001454036">
    <property type="component" value="Unassembled WGS sequence"/>
</dbReference>
<comment type="caution">
    <text evidence="1">The sequence shown here is derived from an EMBL/GenBank/DDBJ whole genome shotgun (WGS) entry which is preliminary data.</text>
</comment>
<reference evidence="1 2" key="1">
    <citation type="submission" date="2024-01" db="EMBL/GenBank/DDBJ databases">
        <title>The complete chloroplast genome sequence of Lithospermum erythrorhizon: insights into the phylogenetic relationship among Boraginaceae species and the maternal lineages of purple gromwells.</title>
        <authorList>
            <person name="Okada T."/>
            <person name="Watanabe K."/>
        </authorList>
    </citation>
    <scope>NUCLEOTIDE SEQUENCE [LARGE SCALE GENOMIC DNA]</scope>
</reference>
<organism evidence="1 2">
    <name type="scientific">Lithospermum erythrorhizon</name>
    <name type="common">Purple gromwell</name>
    <name type="synonym">Lithospermum officinale var. erythrorhizon</name>
    <dbReference type="NCBI Taxonomy" id="34254"/>
    <lineage>
        <taxon>Eukaryota</taxon>
        <taxon>Viridiplantae</taxon>
        <taxon>Streptophyta</taxon>
        <taxon>Embryophyta</taxon>
        <taxon>Tracheophyta</taxon>
        <taxon>Spermatophyta</taxon>
        <taxon>Magnoliopsida</taxon>
        <taxon>eudicotyledons</taxon>
        <taxon>Gunneridae</taxon>
        <taxon>Pentapetalae</taxon>
        <taxon>asterids</taxon>
        <taxon>lamiids</taxon>
        <taxon>Boraginales</taxon>
        <taxon>Boraginaceae</taxon>
        <taxon>Boraginoideae</taxon>
        <taxon>Lithospermeae</taxon>
        <taxon>Lithospermum</taxon>
    </lineage>
</organism>
<sequence>MLLSGSLGSSFRSYLPLYLSLWRETPMVSKVTMVSFFTEEEHPSLHLCIHDQEDDEDTIMAVHPPLYKGSWSPWEALDAKTDGGDVATKKWSWHSWIALHGLFEYTPGYWECTEDILSRCSTKHSTADIYEVVRASLYICEYSDPLMKAFMECWSPSSNTLLLPYESSPFLCGICTSWVIFP</sequence>
<keyword evidence="2" id="KW-1185">Reference proteome</keyword>